<keyword evidence="6" id="KW-0067">ATP-binding</keyword>
<dbReference type="GO" id="GO:0005829">
    <property type="term" value="C:cytosol"/>
    <property type="evidence" value="ECO:0007669"/>
    <property type="project" value="TreeGrafter"/>
</dbReference>
<dbReference type="PANTHER" id="PTHR43740:SF2">
    <property type="entry name" value="LEUCINE--TRNA LIGASE, MITOCHONDRIAL"/>
    <property type="match status" value="1"/>
</dbReference>
<dbReference type="FunFam" id="3.10.20.590:FF:000001">
    <property type="entry name" value="Leucine--tRNA ligase"/>
    <property type="match status" value="1"/>
</dbReference>
<comment type="similarity">
    <text evidence="1">Belongs to the class-I aminoacyl-tRNA synthetase family.</text>
</comment>
<dbReference type="CDD" id="cd07958">
    <property type="entry name" value="Anticodon_Ia_Leu_BEm"/>
    <property type="match status" value="1"/>
</dbReference>
<dbReference type="EMBL" id="UGYK01000002">
    <property type="protein sequence ID" value="SUI83715.1"/>
    <property type="molecule type" value="Genomic_DNA"/>
</dbReference>
<evidence type="ECO:0000256" key="6">
    <source>
        <dbReference type="ARBA" id="ARBA00022840"/>
    </source>
</evidence>
<evidence type="ECO:0000256" key="1">
    <source>
        <dbReference type="ARBA" id="ARBA00005594"/>
    </source>
</evidence>
<dbReference type="SUPFAM" id="SSF47323">
    <property type="entry name" value="Anticodon-binding domain of a subclass of class I aminoacyl-tRNA synthetases"/>
    <property type="match status" value="1"/>
</dbReference>
<dbReference type="InterPro" id="IPR002302">
    <property type="entry name" value="Leu-tRNA-ligase"/>
</dbReference>
<dbReference type="GO" id="GO:0005524">
    <property type="term" value="F:ATP binding"/>
    <property type="evidence" value="ECO:0007669"/>
    <property type="project" value="UniProtKB-KW"/>
</dbReference>
<evidence type="ECO:0000256" key="8">
    <source>
        <dbReference type="ARBA" id="ARBA00023146"/>
    </source>
</evidence>
<feature type="domain" description="Methionyl/Valyl/Leucyl/Isoleucyl-tRNA synthetase anticodon-binding" evidence="10">
    <location>
        <begin position="27"/>
        <end position="150"/>
    </location>
</feature>
<dbReference type="AlphaFoldDB" id="A0A380AM36"/>
<keyword evidence="7" id="KW-0648">Protein biosynthesis</keyword>
<evidence type="ECO:0000256" key="9">
    <source>
        <dbReference type="ARBA" id="ARBA00047469"/>
    </source>
</evidence>
<proteinExistence type="inferred from homology"/>
<dbReference type="Gene3D" id="3.10.20.590">
    <property type="match status" value="1"/>
</dbReference>
<dbReference type="GO" id="GO:0006429">
    <property type="term" value="P:leucyl-tRNA aminoacylation"/>
    <property type="evidence" value="ECO:0007669"/>
    <property type="project" value="InterPro"/>
</dbReference>
<dbReference type="Proteomes" id="UP000254765">
    <property type="component" value="Unassembled WGS sequence"/>
</dbReference>
<evidence type="ECO:0000313" key="12">
    <source>
        <dbReference type="Proteomes" id="UP000254765"/>
    </source>
</evidence>
<name>A0A380AM36_SERMA</name>
<evidence type="ECO:0000313" key="11">
    <source>
        <dbReference type="EMBL" id="SUI83715.1"/>
    </source>
</evidence>
<comment type="catalytic activity">
    <reaction evidence="9">
        <text>tRNA(Leu) + L-leucine + ATP = L-leucyl-tRNA(Leu) + AMP + diphosphate</text>
        <dbReference type="Rhea" id="RHEA:11688"/>
        <dbReference type="Rhea" id="RHEA-COMP:9613"/>
        <dbReference type="Rhea" id="RHEA-COMP:9622"/>
        <dbReference type="ChEBI" id="CHEBI:30616"/>
        <dbReference type="ChEBI" id="CHEBI:33019"/>
        <dbReference type="ChEBI" id="CHEBI:57427"/>
        <dbReference type="ChEBI" id="CHEBI:78442"/>
        <dbReference type="ChEBI" id="CHEBI:78494"/>
        <dbReference type="ChEBI" id="CHEBI:456215"/>
        <dbReference type="EC" id="6.1.1.4"/>
    </reaction>
</comment>
<gene>
    <name evidence="11" type="primary">leuS_2</name>
    <name evidence="11" type="ORF">NCTC10211_05374</name>
</gene>
<evidence type="ECO:0000259" key="10">
    <source>
        <dbReference type="Pfam" id="PF08264"/>
    </source>
</evidence>
<evidence type="ECO:0000256" key="4">
    <source>
        <dbReference type="ARBA" id="ARBA00022598"/>
    </source>
</evidence>
<accession>A0A380AM36</accession>
<dbReference type="FunFam" id="1.10.730.10:FF:000002">
    <property type="entry name" value="Leucine--tRNA ligase"/>
    <property type="match status" value="1"/>
</dbReference>
<dbReference type="GO" id="GO:0004823">
    <property type="term" value="F:leucine-tRNA ligase activity"/>
    <property type="evidence" value="ECO:0007669"/>
    <property type="project" value="UniProtKB-EC"/>
</dbReference>
<evidence type="ECO:0000256" key="5">
    <source>
        <dbReference type="ARBA" id="ARBA00022741"/>
    </source>
</evidence>
<sequence>MWKLAYDHVEKGAVQPLDVAALNEDQKALRRDLHKTIAKVTDDIGRRQTFNTAIAAVMELMNKLARAPQESEQDRALLQEALLAVVRMLYPFTPHVCFTLWQALGGEGDVDTAPWPVADEQAMVEDSKLVVVQVNGKVRAKITVSADATEEQVRARAAEEHLVAKYLDGVTIRKVIYVPGKLLNLVVG</sequence>
<organism evidence="11 12">
    <name type="scientific">Serratia marcescens</name>
    <dbReference type="NCBI Taxonomy" id="615"/>
    <lineage>
        <taxon>Bacteria</taxon>
        <taxon>Pseudomonadati</taxon>
        <taxon>Pseudomonadota</taxon>
        <taxon>Gammaproteobacteria</taxon>
        <taxon>Enterobacterales</taxon>
        <taxon>Yersiniaceae</taxon>
        <taxon>Serratia</taxon>
    </lineage>
</organism>
<keyword evidence="3" id="KW-0963">Cytoplasm</keyword>
<evidence type="ECO:0000256" key="3">
    <source>
        <dbReference type="ARBA" id="ARBA00022490"/>
    </source>
</evidence>
<reference evidence="11 12" key="1">
    <citation type="submission" date="2018-06" db="EMBL/GenBank/DDBJ databases">
        <authorList>
            <consortium name="Pathogen Informatics"/>
            <person name="Doyle S."/>
        </authorList>
    </citation>
    <scope>NUCLEOTIDE SEQUENCE [LARGE SCALE GENOMIC DNA]</scope>
    <source>
        <strain evidence="11 12">NCTC10211</strain>
    </source>
</reference>
<dbReference type="EC" id="6.1.1.4" evidence="2"/>
<evidence type="ECO:0000256" key="7">
    <source>
        <dbReference type="ARBA" id="ARBA00022917"/>
    </source>
</evidence>
<dbReference type="InterPro" id="IPR009080">
    <property type="entry name" value="tRNAsynth_Ia_anticodon-bd"/>
</dbReference>
<keyword evidence="5" id="KW-0547">Nucleotide-binding</keyword>
<protein>
    <recommendedName>
        <fullName evidence="2">leucine--tRNA ligase</fullName>
        <ecNumber evidence="2">6.1.1.4</ecNumber>
    </recommendedName>
</protein>
<dbReference type="InterPro" id="IPR013155">
    <property type="entry name" value="M/V/L/I-tRNA-synth_anticd-bd"/>
</dbReference>
<keyword evidence="4 11" id="KW-0436">Ligase</keyword>
<dbReference type="Gene3D" id="1.10.730.10">
    <property type="entry name" value="Isoleucyl-tRNA Synthetase, Domain 1"/>
    <property type="match status" value="1"/>
</dbReference>
<evidence type="ECO:0000256" key="2">
    <source>
        <dbReference type="ARBA" id="ARBA00013164"/>
    </source>
</evidence>
<keyword evidence="8" id="KW-0030">Aminoacyl-tRNA synthetase</keyword>
<dbReference type="Pfam" id="PF08264">
    <property type="entry name" value="Anticodon_1"/>
    <property type="match status" value="1"/>
</dbReference>
<dbReference type="PANTHER" id="PTHR43740">
    <property type="entry name" value="LEUCYL-TRNA SYNTHETASE"/>
    <property type="match status" value="1"/>
</dbReference>